<evidence type="ECO:0000313" key="3">
    <source>
        <dbReference type="EMBL" id="KZZ94258.1"/>
    </source>
</evidence>
<evidence type="ECO:0000256" key="1">
    <source>
        <dbReference type="SAM" id="MobiDB-lite"/>
    </source>
</evidence>
<feature type="domain" description="DUF7924" evidence="2">
    <location>
        <begin position="168"/>
        <end position="322"/>
    </location>
</feature>
<dbReference type="OrthoDB" id="5336565at2759"/>
<dbReference type="InterPro" id="IPR057684">
    <property type="entry name" value="DUF7924"/>
</dbReference>
<keyword evidence="4" id="KW-1185">Reference proteome</keyword>
<dbReference type="STRING" id="1081109.A0A168ARU0"/>
<feature type="region of interest" description="Disordered" evidence="1">
    <location>
        <begin position="30"/>
        <end position="77"/>
    </location>
</feature>
<feature type="compositionally biased region" description="Polar residues" evidence="1">
    <location>
        <begin position="400"/>
        <end position="414"/>
    </location>
</feature>
<feature type="region of interest" description="Disordered" evidence="1">
    <location>
        <begin position="339"/>
        <end position="414"/>
    </location>
</feature>
<reference evidence="3 4" key="1">
    <citation type="journal article" date="2016" name="Genome Biol. Evol.">
        <title>Divergent and convergent evolution of fungal pathogenicity.</title>
        <authorList>
            <person name="Shang Y."/>
            <person name="Xiao G."/>
            <person name="Zheng P."/>
            <person name="Cen K."/>
            <person name="Zhan S."/>
            <person name="Wang C."/>
        </authorList>
    </citation>
    <scope>NUCLEOTIDE SEQUENCE [LARGE SCALE GENOMIC DNA]</scope>
    <source>
        <strain evidence="3 4">RCEF 2490</strain>
    </source>
</reference>
<organism evidence="3 4">
    <name type="scientific">Moelleriella libera RCEF 2490</name>
    <dbReference type="NCBI Taxonomy" id="1081109"/>
    <lineage>
        <taxon>Eukaryota</taxon>
        <taxon>Fungi</taxon>
        <taxon>Dikarya</taxon>
        <taxon>Ascomycota</taxon>
        <taxon>Pezizomycotina</taxon>
        <taxon>Sordariomycetes</taxon>
        <taxon>Hypocreomycetidae</taxon>
        <taxon>Hypocreales</taxon>
        <taxon>Clavicipitaceae</taxon>
        <taxon>Moelleriella</taxon>
    </lineage>
</organism>
<sequence length="414" mass="46104">MDQLVTSSPATFPDLLQFARHGGPDLCDLRGYPRPSTEHRRPVDMSSSRSSRSRRTRSTNPASTTPGSVTDKVRKSTPYNGDFDLHLTDHLIHPIHASQEPNLEGIMSALAARRASLSPSQFSENAFKTVRAKNFRAKDEHDVLINVIPTIHGSSQFDHYCARNTTFANLEPLTDNTIVAPKPDIYYGAYPERLAPSIREELACHIIPSTMVDKPMAPNFFMEAKGPDGSVAVVMRQARYDEAIGSRAIHSLQNYNQEEPVYDGTPYTYSSIYHGGHLQLFAHHVTAPAEGGRPEYHMNPLTAYSMISTRDEFVEGATAFRNARELARQHRDNFIQAANAKAKRDPVNHQNLNNRTDIRHAESPVNLTSPRPHAAIEAQDVDSHDELAPSPYCHHKGPQELSQESTATTGVQNR</sequence>
<gene>
    <name evidence="3" type="ORF">AAL_05225</name>
</gene>
<accession>A0A168ARU0</accession>
<evidence type="ECO:0000313" key="4">
    <source>
        <dbReference type="Proteomes" id="UP000078544"/>
    </source>
</evidence>
<name>A0A168ARU0_9HYPO</name>
<comment type="caution">
    <text evidence="3">The sequence shown here is derived from an EMBL/GenBank/DDBJ whole genome shotgun (WGS) entry which is preliminary data.</text>
</comment>
<protein>
    <recommendedName>
        <fullName evidence="2">DUF7924 domain-containing protein</fullName>
    </recommendedName>
</protein>
<dbReference type="AlphaFoldDB" id="A0A168ARU0"/>
<evidence type="ECO:0000259" key="2">
    <source>
        <dbReference type="Pfam" id="PF25545"/>
    </source>
</evidence>
<dbReference type="EMBL" id="AZGY01000011">
    <property type="protein sequence ID" value="KZZ94258.1"/>
    <property type="molecule type" value="Genomic_DNA"/>
</dbReference>
<dbReference type="Pfam" id="PF25545">
    <property type="entry name" value="DUF7924"/>
    <property type="match status" value="1"/>
</dbReference>
<proteinExistence type="predicted"/>
<dbReference type="Proteomes" id="UP000078544">
    <property type="component" value="Unassembled WGS sequence"/>
</dbReference>